<dbReference type="AlphaFoldDB" id="A0A1V9XR91"/>
<accession>A0A1V9XR91</accession>
<dbReference type="InParanoid" id="A0A1V9XR91"/>
<comment type="caution">
    <text evidence="2">The sequence shown here is derived from an EMBL/GenBank/DDBJ whole genome shotgun (WGS) entry which is preliminary data.</text>
</comment>
<dbReference type="EMBL" id="MNPL01005533">
    <property type="protein sequence ID" value="OQR75953.1"/>
    <property type="molecule type" value="Genomic_DNA"/>
</dbReference>
<evidence type="ECO:0000313" key="2">
    <source>
        <dbReference type="EMBL" id="OQR75953.1"/>
    </source>
</evidence>
<dbReference type="Proteomes" id="UP000192247">
    <property type="component" value="Unassembled WGS sequence"/>
</dbReference>
<protein>
    <submittedName>
        <fullName evidence="2">Uncharacterized protein</fullName>
    </submittedName>
</protein>
<name>A0A1V9XR91_9ACAR</name>
<sequence length="167" mass="17367">MKTFVFLSVTAAAIRAGFLGGSSGDQQSLIRVISRSSGPAHVVRVLHQAVGPQAINVHKPGPAPARIVQVVREPAPALRIEFLQEPESQNRVYVVHAPAGGSSRGSTEEALLGNLRVGGAPYGGSYGGARLAEPAAVIRPSLPAAAQDDYNDTLLALGYLTPNPTLQ</sequence>
<keyword evidence="1" id="KW-0732">Signal</keyword>
<proteinExistence type="predicted"/>
<evidence type="ECO:0000313" key="3">
    <source>
        <dbReference type="Proteomes" id="UP000192247"/>
    </source>
</evidence>
<feature type="chain" id="PRO_5013003582" evidence="1">
    <location>
        <begin position="17"/>
        <end position="167"/>
    </location>
</feature>
<feature type="signal peptide" evidence="1">
    <location>
        <begin position="1"/>
        <end position="16"/>
    </location>
</feature>
<reference evidence="2 3" key="1">
    <citation type="journal article" date="2017" name="Gigascience">
        <title>Draft genome of the honey bee ectoparasitic mite, Tropilaelaps mercedesae, is shaped by the parasitic life history.</title>
        <authorList>
            <person name="Dong X."/>
            <person name="Armstrong S.D."/>
            <person name="Xia D."/>
            <person name="Makepeace B.L."/>
            <person name="Darby A.C."/>
            <person name="Kadowaki T."/>
        </authorList>
    </citation>
    <scope>NUCLEOTIDE SEQUENCE [LARGE SCALE GENOMIC DNA]</scope>
    <source>
        <strain evidence="2">Wuxi-XJTLU</strain>
    </source>
</reference>
<organism evidence="2 3">
    <name type="scientific">Tropilaelaps mercedesae</name>
    <dbReference type="NCBI Taxonomy" id="418985"/>
    <lineage>
        <taxon>Eukaryota</taxon>
        <taxon>Metazoa</taxon>
        <taxon>Ecdysozoa</taxon>
        <taxon>Arthropoda</taxon>
        <taxon>Chelicerata</taxon>
        <taxon>Arachnida</taxon>
        <taxon>Acari</taxon>
        <taxon>Parasitiformes</taxon>
        <taxon>Mesostigmata</taxon>
        <taxon>Gamasina</taxon>
        <taxon>Dermanyssoidea</taxon>
        <taxon>Laelapidae</taxon>
        <taxon>Tropilaelaps</taxon>
    </lineage>
</organism>
<gene>
    <name evidence="2" type="ORF">BIW11_00679</name>
</gene>
<evidence type="ECO:0000256" key="1">
    <source>
        <dbReference type="SAM" id="SignalP"/>
    </source>
</evidence>
<keyword evidence="3" id="KW-1185">Reference proteome</keyword>